<dbReference type="EMBL" id="FWXJ01000010">
    <property type="protein sequence ID" value="SMC65302.1"/>
    <property type="molecule type" value="Genomic_DNA"/>
</dbReference>
<keyword evidence="3 6" id="KW-0812">Transmembrane</keyword>
<dbReference type="STRING" id="1938817.SAMN06296008_110138"/>
<dbReference type="Proteomes" id="UP000192708">
    <property type="component" value="Unassembled WGS sequence"/>
</dbReference>
<dbReference type="RefSeq" id="WP_084284176.1">
    <property type="nucleotide sequence ID" value="NZ_FWXJ01000010.1"/>
</dbReference>
<comment type="subcellular location">
    <subcellularLocation>
        <location evidence="1">Cell membrane</location>
        <topology evidence="1">Multi-pass membrane protein</topology>
    </subcellularLocation>
</comment>
<reference evidence="7 8" key="1">
    <citation type="submission" date="2017-04" db="EMBL/GenBank/DDBJ databases">
        <authorList>
            <person name="Afonso C.L."/>
            <person name="Miller P.J."/>
            <person name="Scott M.A."/>
            <person name="Spackman E."/>
            <person name="Goraichik I."/>
            <person name="Dimitrov K.M."/>
            <person name="Suarez D.L."/>
            <person name="Swayne D.E."/>
        </authorList>
    </citation>
    <scope>NUCLEOTIDE SEQUENCE [LARGE SCALE GENOMIC DNA]</scope>
    <source>
        <strain evidence="7 8">VK13</strain>
    </source>
</reference>
<dbReference type="Gene3D" id="1.20.1550.10">
    <property type="entry name" value="DsbB-like"/>
    <property type="match status" value="1"/>
</dbReference>
<keyword evidence="2" id="KW-1003">Cell membrane</keyword>
<evidence type="ECO:0000313" key="7">
    <source>
        <dbReference type="EMBL" id="SMC65302.1"/>
    </source>
</evidence>
<evidence type="ECO:0000256" key="1">
    <source>
        <dbReference type="ARBA" id="ARBA00004651"/>
    </source>
</evidence>
<sequence length="161" mass="18114">MSKNYSLLVFLLCSGLLGVALFLQHVGLGGVHYPPCPLCILQRIGFLVVGLSSLFSYFFPRVRFSFILIAWLASLFGLLVALRHAYVIAYPQISCGLDPLEVFINQFQIVQLFAFFFKADGFCSMPLPPVLGLSVPNWSLIGFVFLMLHLSFSLLRQPRRH</sequence>
<keyword evidence="4 6" id="KW-1133">Transmembrane helix</keyword>
<dbReference type="GO" id="GO:0005886">
    <property type="term" value="C:plasma membrane"/>
    <property type="evidence" value="ECO:0007669"/>
    <property type="project" value="UniProtKB-SubCell"/>
</dbReference>
<feature type="transmembrane region" description="Helical" evidence="6">
    <location>
        <begin position="66"/>
        <end position="89"/>
    </location>
</feature>
<organism evidence="7 8">
    <name type="scientific">Polynucleobacter kasalickyi</name>
    <dbReference type="NCBI Taxonomy" id="1938817"/>
    <lineage>
        <taxon>Bacteria</taxon>
        <taxon>Pseudomonadati</taxon>
        <taxon>Pseudomonadota</taxon>
        <taxon>Betaproteobacteria</taxon>
        <taxon>Burkholderiales</taxon>
        <taxon>Burkholderiaceae</taxon>
        <taxon>Polynucleobacter</taxon>
    </lineage>
</organism>
<evidence type="ECO:0000256" key="5">
    <source>
        <dbReference type="ARBA" id="ARBA00023136"/>
    </source>
</evidence>
<evidence type="ECO:0000313" key="8">
    <source>
        <dbReference type="Proteomes" id="UP000192708"/>
    </source>
</evidence>
<dbReference type="PANTHER" id="PTHR36570:SF3">
    <property type="entry name" value="DISULFIDE BOND FORMATION PROTEIN B"/>
    <property type="match status" value="1"/>
</dbReference>
<evidence type="ECO:0000256" key="2">
    <source>
        <dbReference type="ARBA" id="ARBA00022475"/>
    </source>
</evidence>
<evidence type="ECO:0000256" key="6">
    <source>
        <dbReference type="SAM" id="Phobius"/>
    </source>
</evidence>
<gene>
    <name evidence="7" type="ORF">SAMN06296008_110138</name>
</gene>
<accession>A0A1W2AXW4</accession>
<dbReference type="PANTHER" id="PTHR36570">
    <property type="entry name" value="DISULFIDE BOND FORMATION PROTEIN B"/>
    <property type="match status" value="1"/>
</dbReference>
<feature type="transmembrane region" description="Helical" evidence="6">
    <location>
        <begin position="40"/>
        <end position="59"/>
    </location>
</feature>
<evidence type="ECO:0000256" key="4">
    <source>
        <dbReference type="ARBA" id="ARBA00022989"/>
    </source>
</evidence>
<keyword evidence="8" id="KW-1185">Reference proteome</keyword>
<dbReference type="SUPFAM" id="SSF158442">
    <property type="entry name" value="DsbB-like"/>
    <property type="match status" value="1"/>
</dbReference>
<proteinExistence type="predicted"/>
<feature type="transmembrane region" description="Helical" evidence="6">
    <location>
        <begin position="7"/>
        <end position="28"/>
    </location>
</feature>
<dbReference type="AlphaFoldDB" id="A0A1W2AXW4"/>
<dbReference type="GO" id="GO:0015035">
    <property type="term" value="F:protein-disulfide reductase activity"/>
    <property type="evidence" value="ECO:0007669"/>
    <property type="project" value="InterPro"/>
</dbReference>
<dbReference type="InterPro" id="IPR003752">
    <property type="entry name" value="DiS_bond_form_DsbB/BdbC"/>
</dbReference>
<dbReference type="InterPro" id="IPR023380">
    <property type="entry name" value="DsbB-like_sf"/>
</dbReference>
<dbReference type="Pfam" id="PF02600">
    <property type="entry name" value="DsbB"/>
    <property type="match status" value="1"/>
</dbReference>
<feature type="transmembrane region" description="Helical" evidence="6">
    <location>
        <begin position="135"/>
        <end position="155"/>
    </location>
</feature>
<protein>
    <submittedName>
        <fullName evidence="7">Thiol:disulfide interchange protein DsbB</fullName>
    </submittedName>
</protein>
<name>A0A1W2AXW4_9BURK</name>
<dbReference type="InterPro" id="IPR050183">
    <property type="entry name" value="DsbB"/>
</dbReference>
<dbReference type="GO" id="GO:0006457">
    <property type="term" value="P:protein folding"/>
    <property type="evidence" value="ECO:0007669"/>
    <property type="project" value="InterPro"/>
</dbReference>
<evidence type="ECO:0000256" key="3">
    <source>
        <dbReference type="ARBA" id="ARBA00022692"/>
    </source>
</evidence>
<dbReference type="OrthoDB" id="3711263at2"/>
<keyword evidence="5 6" id="KW-0472">Membrane</keyword>